<keyword evidence="1" id="KW-1133">Transmembrane helix</keyword>
<dbReference type="RefSeq" id="WP_104687886.1">
    <property type="nucleotide sequence ID" value="NZ_JBKTHY010000003.1"/>
</dbReference>
<feature type="transmembrane region" description="Helical" evidence="1">
    <location>
        <begin position="59"/>
        <end position="76"/>
    </location>
</feature>
<accession>A0A2J6NPU2</accession>
<proteinExistence type="predicted"/>
<comment type="caution">
    <text evidence="2">The sequence shown here is derived from an EMBL/GenBank/DDBJ whole genome shotgun (WGS) entry which is preliminary data.</text>
</comment>
<evidence type="ECO:0000256" key="1">
    <source>
        <dbReference type="SAM" id="Phobius"/>
    </source>
</evidence>
<protein>
    <submittedName>
        <fullName evidence="2">Uncharacterized protein</fullName>
    </submittedName>
</protein>
<organism evidence="2 3">
    <name type="scientific">Limosilactobacillus pontis</name>
    <dbReference type="NCBI Taxonomy" id="35787"/>
    <lineage>
        <taxon>Bacteria</taxon>
        <taxon>Bacillati</taxon>
        <taxon>Bacillota</taxon>
        <taxon>Bacilli</taxon>
        <taxon>Lactobacillales</taxon>
        <taxon>Lactobacillaceae</taxon>
        <taxon>Limosilactobacillus</taxon>
    </lineage>
</organism>
<keyword evidence="1" id="KW-0472">Membrane</keyword>
<gene>
    <name evidence="2" type="ORF">CK797_00580</name>
</gene>
<evidence type="ECO:0000313" key="3">
    <source>
        <dbReference type="Proteomes" id="UP000239920"/>
    </source>
</evidence>
<evidence type="ECO:0000313" key="2">
    <source>
        <dbReference type="EMBL" id="PMB83325.1"/>
    </source>
</evidence>
<keyword evidence="1" id="KW-0812">Transmembrane</keyword>
<dbReference type="EMBL" id="PNFV01000001">
    <property type="protein sequence ID" value="PMB83325.1"/>
    <property type="molecule type" value="Genomic_DNA"/>
</dbReference>
<dbReference type="Proteomes" id="UP000239920">
    <property type="component" value="Unassembled WGS sequence"/>
</dbReference>
<dbReference type="AlphaFoldDB" id="A0A2J6NPU2"/>
<feature type="transmembrane region" description="Helical" evidence="1">
    <location>
        <begin position="30"/>
        <end position="47"/>
    </location>
</feature>
<name>A0A2J6NPU2_9LACO</name>
<dbReference type="OrthoDB" id="2324915at2"/>
<sequence length="82" mass="8752">MRQKVSIGLAILGLAIIVYALTLNGQNRLATVTLGVIVACGGGVMILASGRWFQGHRAISWLITVLFILVIIGYLLKMTVLG</sequence>
<reference evidence="2 3" key="1">
    <citation type="submission" date="2017-09" db="EMBL/GenBank/DDBJ databases">
        <title>Bacterial strain isolated from the female urinary microbiota.</title>
        <authorList>
            <person name="Thomas-White K."/>
            <person name="Kumar N."/>
            <person name="Forster S."/>
            <person name="Putonti C."/>
            <person name="Lawley T."/>
            <person name="Wolfe A.J."/>
        </authorList>
    </citation>
    <scope>NUCLEOTIDE SEQUENCE [LARGE SCALE GENOMIC DNA]</scope>
    <source>
        <strain evidence="2 3">UMB0683</strain>
    </source>
</reference>